<dbReference type="Proteomes" id="UP000023152">
    <property type="component" value="Unassembled WGS sequence"/>
</dbReference>
<evidence type="ECO:0000256" key="6">
    <source>
        <dbReference type="ARBA" id="ARBA00023136"/>
    </source>
</evidence>
<keyword evidence="6 7" id="KW-0472">Membrane</keyword>
<evidence type="ECO:0000313" key="9">
    <source>
        <dbReference type="Proteomes" id="UP000023152"/>
    </source>
</evidence>
<dbReference type="AlphaFoldDB" id="X6N8R6"/>
<keyword evidence="9" id="KW-1185">Reference proteome</keyword>
<comment type="subcellular location">
    <subcellularLocation>
        <location evidence="1">Membrane</location>
        <topology evidence="1">Multi-pass membrane protein</topology>
    </subcellularLocation>
</comment>
<dbReference type="InterPro" id="IPR001807">
    <property type="entry name" value="ClC"/>
</dbReference>
<keyword evidence="4 7" id="KW-1133">Transmembrane helix</keyword>
<organism evidence="8 9">
    <name type="scientific">Reticulomyxa filosa</name>
    <dbReference type="NCBI Taxonomy" id="46433"/>
    <lineage>
        <taxon>Eukaryota</taxon>
        <taxon>Sar</taxon>
        <taxon>Rhizaria</taxon>
        <taxon>Retaria</taxon>
        <taxon>Foraminifera</taxon>
        <taxon>Monothalamids</taxon>
        <taxon>Reticulomyxidae</taxon>
        <taxon>Reticulomyxa</taxon>
    </lineage>
</organism>
<sequence length="294" mass="33902">KKKKKKKKKKKWEEIGQQDAICIGRSRFSLESLVYWDVLSINAVKFVICNVSFFCFVLFSSPLLQLKKKKIKKIAFDNRINLNKLGIFQFASMWCFILIAVVGGLLGAWFNYLNKKITQFRFYFVKEKKLLQIIEIMLVCILTITSFTLLPYYLSRCEQVPVNCHTQDVCDNLVEYSKIFCDSENKHTSGSDNSYYSPLGALFISPNDLVIRGLFSYTSDDNTEQNALRFDYSSLWVAFFTYFLLAVLTYGINVPSGVFIPLMLIGANMGHMFGKFFHQINPSETFDIGTYSLL</sequence>
<feature type="transmembrane region" description="Helical" evidence="7">
    <location>
        <begin position="133"/>
        <end position="154"/>
    </location>
</feature>
<dbReference type="PANTHER" id="PTHR11689">
    <property type="entry name" value="CHLORIDE CHANNEL PROTEIN CLC FAMILY MEMBER"/>
    <property type="match status" value="1"/>
</dbReference>
<dbReference type="Gene3D" id="1.10.3080.10">
    <property type="entry name" value="Clc chloride channel"/>
    <property type="match status" value="1"/>
</dbReference>
<dbReference type="GO" id="GO:0015108">
    <property type="term" value="F:chloride transmembrane transporter activity"/>
    <property type="evidence" value="ECO:0007669"/>
    <property type="project" value="InterPro"/>
</dbReference>
<evidence type="ECO:0000313" key="8">
    <source>
        <dbReference type="EMBL" id="ETO22149.1"/>
    </source>
</evidence>
<evidence type="ECO:0000256" key="5">
    <source>
        <dbReference type="ARBA" id="ARBA00023122"/>
    </source>
</evidence>
<evidence type="ECO:0000256" key="2">
    <source>
        <dbReference type="ARBA" id="ARBA00022692"/>
    </source>
</evidence>
<comment type="caution">
    <text evidence="8">The sequence shown here is derived from an EMBL/GenBank/DDBJ whole genome shotgun (WGS) entry which is preliminary data.</text>
</comment>
<feature type="transmembrane region" description="Helical" evidence="7">
    <location>
        <begin position="87"/>
        <end position="112"/>
    </location>
</feature>
<dbReference type="Pfam" id="PF00654">
    <property type="entry name" value="Voltage_CLC"/>
    <property type="match status" value="1"/>
</dbReference>
<feature type="non-terminal residue" evidence="8">
    <location>
        <position position="1"/>
    </location>
</feature>
<evidence type="ECO:0000256" key="7">
    <source>
        <dbReference type="SAM" id="Phobius"/>
    </source>
</evidence>
<evidence type="ECO:0000256" key="1">
    <source>
        <dbReference type="ARBA" id="ARBA00004141"/>
    </source>
</evidence>
<dbReference type="PANTHER" id="PTHR11689:SF136">
    <property type="entry name" value="H(+)_CL(-) EXCHANGE TRANSPORTER 7"/>
    <property type="match status" value="1"/>
</dbReference>
<dbReference type="InterPro" id="IPR051280">
    <property type="entry name" value="Cl-channel/antiporter"/>
</dbReference>
<evidence type="ECO:0000256" key="3">
    <source>
        <dbReference type="ARBA" id="ARBA00022737"/>
    </source>
</evidence>
<dbReference type="SUPFAM" id="SSF81340">
    <property type="entry name" value="Clc chloride channel"/>
    <property type="match status" value="1"/>
</dbReference>
<reference evidence="8 9" key="1">
    <citation type="journal article" date="2013" name="Curr. Biol.">
        <title>The Genome of the Foraminiferan Reticulomyxa filosa.</title>
        <authorList>
            <person name="Glockner G."/>
            <person name="Hulsmann N."/>
            <person name="Schleicher M."/>
            <person name="Noegel A.A."/>
            <person name="Eichinger L."/>
            <person name="Gallinger C."/>
            <person name="Pawlowski J."/>
            <person name="Sierra R."/>
            <person name="Euteneuer U."/>
            <person name="Pillet L."/>
            <person name="Moustafa A."/>
            <person name="Platzer M."/>
            <person name="Groth M."/>
            <person name="Szafranski K."/>
            <person name="Schliwa M."/>
        </authorList>
    </citation>
    <scope>NUCLEOTIDE SEQUENCE [LARGE SCALE GENOMIC DNA]</scope>
</reference>
<name>X6N8R6_RETFI</name>
<keyword evidence="3" id="KW-0677">Repeat</keyword>
<dbReference type="OrthoDB" id="428525at2759"/>
<gene>
    <name evidence="8" type="ORF">RFI_15054</name>
</gene>
<dbReference type="GO" id="GO:0016020">
    <property type="term" value="C:membrane"/>
    <property type="evidence" value="ECO:0007669"/>
    <property type="project" value="UniProtKB-SubCell"/>
</dbReference>
<feature type="transmembrane region" description="Helical" evidence="7">
    <location>
        <begin position="235"/>
        <end position="252"/>
    </location>
</feature>
<evidence type="ECO:0000256" key="4">
    <source>
        <dbReference type="ARBA" id="ARBA00022989"/>
    </source>
</evidence>
<dbReference type="EMBL" id="ASPP01010996">
    <property type="protein sequence ID" value="ETO22149.1"/>
    <property type="molecule type" value="Genomic_DNA"/>
</dbReference>
<keyword evidence="5" id="KW-0129">CBS domain</keyword>
<feature type="non-terminal residue" evidence="8">
    <location>
        <position position="294"/>
    </location>
</feature>
<proteinExistence type="predicted"/>
<dbReference type="InterPro" id="IPR014743">
    <property type="entry name" value="Cl-channel_core"/>
</dbReference>
<protein>
    <submittedName>
        <fullName evidence="8">Uncharacterized protein</fullName>
    </submittedName>
</protein>
<keyword evidence="2 7" id="KW-0812">Transmembrane</keyword>
<accession>X6N8R6</accession>
<dbReference type="OMA" id="NDGICGH"/>
<feature type="transmembrane region" description="Helical" evidence="7">
    <location>
        <begin position="33"/>
        <end position="59"/>
    </location>
</feature>